<name>A0AAN8EQD1_TRICO</name>
<organism evidence="1 2">
    <name type="scientific">Trichostrongylus colubriformis</name>
    <name type="common">Black scour worm</name>
    <dbReference type="NCBI Taxonomy" id="6319"/>
    <lineage>
        <taxon>Eukaryota</taxon>
        <taxon>Metazoa</taxon>
        <taxon>Ecdysozoa</taxon>
        <taxon>Nematoda</taxon>
        <taxon>Chromadorea</taxon>
        <taxon>Rhabditida</taxon>
        <taxon>Rhabditina</taxon>
        <taxon>Rhabditomorpha</taxon>
        <taxon>Strongyloidea</taxon>
        <taxon>Trichostrongylidae</taxon>
        <taxon>Trichostrongylus</taxon>
    </lineage>
</organism>
<dbReference type="Proteomes" id="UP001331761">
    <property type="component" value="Unassembled WGS sequence"/>
</dbReference>
<accession>A0AAN8EQD1</accession>
<keyword evidence="2" id="KW-1185">Reference proteome</keyword>
<evidence type="ECO:0000313" key="1">
    <source>
        <dbReference type="EMBL" id="KAK5964995.1"/>
    </source>
</evidence>
<protein>
    <submittedName>
        <fullName evidence="1">Uncharacterized protein</fullName>
    </submittedName>
</protein>
<evidence type="ECO:0000313" key="2">
    <source>
        <dbReference type="Proteomes" id="UP001331761"/>
    </source>
</evidence>
<sequence length="68" mass="8053">MIKSHMIVLLHPSVTICNNITVALEFYLHSFFLVFLNSIWPTSKTRKTSIQQLCYFIVIECRFLLEFI</sequence>
<dbReference type="EMBL" id="WIXE01025111">
    <property type="protein sequence ID" value="KAK5964995.1"/>
    <property type="molecule type" value="Genomic_DNA"/>
</dbReference>
<reference evidence="1 2" key="1">
    <citation type="submission" date="2019-10" db="EMBL/GenBank/DDBJ databases">
        <title>Assembly and Annotation for the nematode Trichostrongylus colubriformis.</title>
        <authorList>
            <person name="Martin J."/>
        </authorList>
    </citation>
    <scope>NUCLEOTIDE SEQUENCE [LARGE SCALE GENOMIC DNA]</scope>
    <source>
        <strain evidence="1">G859</strain>
        <tissue evidence="1">Whole worm</tissue>
    </source>
</reference>
<comment type="caution">
    <text evidence="1">The sequence shown here is derived from an EMBL/GenBank/DDBJ whole genome shotgun (WGS) entry which is preliminary data.</text>
</comment>
<gene>
    <name evidence="1" type="ORF">GCK32_021173</name>
</gene>
<dbReference type="AlphaFoldDB" id="A0AAN8EQD1"/>
<proteinExistence type="predicted"/>